<protein>
    <submittedName>
        <fullName evidence="1">Uncharacterized protein</fullName>
    </submittedName>
</protein>
<accession>A0A8H6WWU9</accession>
<evidence type="ECO:0000313" key="1">
    <source>
        <dbReference type="EMBL" id="KAF7330108.1"/>
    </source>
</evidence>
<evidence type="ECO:0000313" key="2">
    <source>
        <dbReference type="Proteomes" id="UP000623467"/>
    </source>
</evidence>
<dbReference type="Proteomes" id="UP000623467">
    <property type="component" value="Unassembled WGS sequence"/>
</dbReference>
<organism evidence="1 2">
    <name type="scientific">Mycena sanguinolenta</name>
    <dbReference type="NCBI Taxonomy" id="230812"/>
    <lineage>
        <taxon>Eukaryota</taxon>
        <taxon>Fungi</taxon>
        <taxon>Dikarya</taxon>
        <taxon>Basidiomycota</taxon>
        <taxon>Agaricomycotina</taxon>
        <taxon>Agaricomycetes</taxon>
        <taxon>Agaricomycetidae</taxon>
        <taxon>Agaricales</taxon>
        <taxon>Marasmiineae</taxon>
        <taxon>Mycenaceae</taxon>
        <taxon>Mycena</taxon>
    </lineage>
</organism>
<reference evidence="1" key="1">
    <citation type="submission" date="2020-05" db="EMBL/GenBank/DDBJ databases">
        <title>Mycena genomes resolve the evolution of fungal bioluminescence.</title>
        <authorList>
            <person name="Tsai I.J."/>
        </authorList>
    </citation>
    <scope>NUCLEOTIDE SEQUENCE</scope>
    <source>
        <strain evidence="1">160909Yilan</strain>
    </source>
</reference>
<sequence>MSDSEPAAVDVAPHLHALGELSRHHETLLAPPIVQDALKVILSYLSQCNDHNITPVSPPPRMITPPPDPIPQSNIQYNVKINTRTMLEKLYTHDIDTLIEFPETSSSGSIGHLFRMKPGTSWFNPARNFAYSHGEPSGSTGRKPAFCNVLVDTLGNKVACKESHKTCQGSKACPQADIKSLIRPHVTTSRQDIAARLRQAQHDRERYSSTQSILFQKTLAYFAALSKQGCGAPPHEPTFYSGEELEHRETWLNQQDKIRRGHFLKPSCDGRLLFQYDNRGQAFIRCEHYNRTTNVDHLIDWDAGRGLYDTRYLEALFSDDADVIADYEEDGLAVSDLGPFAVCSTVANFSSIKPMSIVDENGNLALFEMQHLECKSKFRIFEPFEEHREICPYILVVCHGAHTHPIPLPTKTPPGIRDEIFALLSTLDHDLPDLTPRRFLRHPTTNAFLQKRLPGVINPTLLDLHSSLGNRDHIRTYILQAQENIFPDGTGWEGLLYLKKQQDEQLPPEEAYIRYLAEIPAVGIASDPSEDDDSEEFDLDVPFRIAVCMTKEGSIRLLQAKFLQSDIAFRRIVGFKEFELGALERPLRTTIVYC</sequence>
<comment type="caution">
    <text evidence="1">The sequence shown here is derived from an EMBL/GenBank/DDBJ whole genome shotgun (WGS) entry which is preliminary data.</text>
</comment>
<dbReference type="AlphaFoldDB" id="A0A8H6WWU9"/>
<name>A0A8H6WWU9_9AGAR</name>
<gene>
    <name evidence="1" type="ORF">MSAN_02467400</name>
</gene>
<dbReference type="OrthoDB" id="3268409at2759"/>
<keyword evidence="2" id="KW-1185">Reference proteome</keyword>
<proteinExistence type="predicted"/>
<dbReference type="EMBL" id="JACAZH010000070">
    <property type="protein sequence ID" value="KAF7330108.1"/>
    <property type="molecule type" value="Genomic_DNA"/>
</dbReference>